<accession>A0A9W9YXY0</accession>
<organism evidence="8 9">
    <name type="scientific">Desmophyllum pertusum</name>
    <dbReference type="NCBI Taxonomy" id="174260"/>
    <lineage>
        <taxon>Eukaryota</taxon>
        <taxon>Metazoa</taxon>
        <taxon>Cnidaria</taxon>
        <taxon>Anthozoa</taxon>
        <taxon>Hexacorallia</taxon>
        <taxon>Scleractinia</taxon>
        <taxon>Caryophylliina</taxon>
        <taxon>Caryophylliidae</taxon>
        <taxon>Desmophyllum</taxon>
    </lineage>
</organism>
<proteinExistence type="inferred from homology"/>
<keyword evidence="5" id="KW-0297">G-protein coupled receptor</keyword>
<feature type="transmembrane region" description="Helical" evidence="6">
    <location>
        <begin position="190"/>
        <end position="215"/>
    </location>
</feature>
<evidence type="ECO:0000256" key="4">
    <source>
        <dbReference type="ARBA" id="ARBA00023136"/>
    </source>
</evidence>
<dbReference type="SUPFAM" id="SSF81321">
    <property type="entry name" value="Family A G protein-coupled receptor-like"/>
    <property type="match status" value="1"/>
</dbReference>
<feature type="transmembrane region" description="Helical" evidence="6">
    <location>
        <begin position="24"/>
        <end position="49"/>
    </location>
</feature>
<feature type="transmembrane region" description="Helical" evidence="6">
    <location>
        <begin position="148"/>
        <end position="165"/>
    </location>
</feature>
<dbReference type="Proteomes" id="UP001163046">
    <property type="component" value="Unassembled WGS sequence"/>
</dbReference>
<feature type="domain" description="G-protein coupled receptors family 1 profile" evidence="7">
    <location>
        <begin position="40"/>
        <end position="291"/>
    </location>
</feature>
<dbReference type="InterPro" id="IPR000276">
    <property type="entry name" value="GPCR_Rhodpsn"/>
</dbReference>
<keyword evidence="5" id="KW-0675">Receptor</keyword>
<dbReference type="Pfam" id="PF00001">
    <property type="entry name" value="7tm_1"/>
    <property type="match status" value="1"/>
</dbReference>
<evidence type="ECO:0000256" key="1">
    <source>
        <dbReference type="ARBA" id="ARBA00004370"/>
    </source>
</evidence>
<reference evidence="8" key="1">
    <citation type="submission" date="2023-01" db="EMBL/GenBank/DDBJ databases">
        <title>Genome assembly of the deep-sea coral Lophelia pertusa.</title>
        <authorList>
            <person name="Herrera S."/>
            <person name="Cordes E."/>
        </authorList>
    </citation>
    <scope>NUCLEOTIDE SEQUENCE</scope>
    <source>
        <strain evidence="8">USNM1676648</strain>
        <tissue evidence="8">Polyp</tissue>
    </source>
</reference>
<keyword evidence="4 6" id="KW-0472">Membrane</keyword>
<dbReference type="PROSITE" id="PS50262">
    <property type="entry name" value="G_PROTEIN_RECEP_F1_2"/>
    <property type="match status" value="1"/>
</dbReference>
<dbReference type="GO" id="GO:0004930">
    <property type="term" value="F:G protein-coupled receptor activity"/>
    <property type="evidence" value="ECO:0007669"/>
    <property type="project" value="UniProtKB-KW"/>
</dbReference>
<evidence type="ECO:0000256" key="6">
    <source>
        <dbReference type="SAM" id="Phobius"/>
    </source>
</evidence>
<comment type="similarity">
    <text evidence="5">Belongs to the G-protein coupled receptor 1 family.</text>
</comment>
<gene>
    <name evidence="8" type="ORF">OS493_029763</name>
</gene>
<keyword evidence="3 6" id="KW-1133">Transmembrane helix</keyword>
<evidence type="ECO:0000259" key="7">
    <source>
        <dbReference type="PROSITE" id="PS50262"/>
    </source>
</evidence>
<dbReference type="EMBL" id="MU826856">
    <property type="protein sequence ID" value="KAJ7370774.1"/>
    <property type="molecule type" value="Genomic_DNA"/>
</dbReference>
<dbReference type="PANTHER" id="PTHR45698:SF1">
    <property type="entry name" value="TRACE AMINE-ASSOCIATED RECEPTOR 13C-LIKE"/>
    <property type="match status" value="1"/>
</dbReference>
<evidence type="ECO:0000256" key="3">
    <source>
        <dbReference type="ARBA" id="ARBA00022989"/>
    </source>
</evidence>
<evidence type="ECO:0000313" key="8">
    <source>
        <dbReference type="EMBL" id="KAJ7370774.1"/>
    </source>
</evidence>
<sequence>MNNTSTNTTSWSTNTQGGDNKPHVMLQILFGFIALLAFCGNGLLCVVILRRRRFLRSSYNLVIFSLAVTDMLTGLFIAGTPGYIIGLSSYPVPSGIGGEMFCRLISTQYFVFVFGKVSVLTIVALALERWYSVVKPIEYKIKFTRKRIYIYVAIIWLISVIANGSKPIKAKLSESSLRCTWSKMPYPKNIFIPSYTTVTFFIPTAITWLSFLHVGRVLKRSPAEQNVRFRNTRKKLTRMCAIVAFLLTMNWLPNQVFYTLSAFDITKAETPLHHFTIVLAMFNSCVNPWICYFTNREYQKGFRQLLCFGCKKVHFRARQSHFYSIAGGSELSDVTSGTDLSDGVLHVLSFKYINSGFTTDNKVNNVEMKLNSYSTS</sequence>
<dbReference type="CDD" id="cd00637">
    <property type="entry name" value="7tm_classA_rhodopsin-like"/>
    <property type="match status" value="1"/>
</dbReference>
<keyword evidence="5" id="KW-0807">Transducer</keyword>
<keyword evidence="2 5" id="KW-0812">Transmembrane</keyword>
<name>A0A9W9YXY0_9CNID</name>
<comment type="subcellular location">
    <subcellularLocation>
        <location evidence="1">Membrane</location>
    </subcellularLocation>
</comment>
<dbReference type="SMART" id="SM01381">
    <property type="entry name" value="7TM_GPCR_Srsx"/>
    <property type="match status" value="1"/>
</dbReference>
<dbReference type="InterPro" id="IPR017452">
    <property type="entry name" value="GPCR_Rhodpsn_7TM"/>
</dbReference>
<feature type="transmembrane region" description="Helical" evidence="6">
    <location>
        <begin position="105"/>
        <end position="127"/>
    </location>
</feature>
<dbReference type="PANTHER" id="PTHR45698">
    <property type="entry name" value="TRACE AMINE-ASSOCIATED RECEPTOR 19N-RELATED"/>
    <property type="match status" value="1"/>
</dbReference>
<evidence type="ECO:0000256" key="5">
    <source>
        <dbReference type="RuleBase" id="RU000688"/>
    </source>
</evidence>
<dbReference type="AlphaFoldDB" id="A0A9W9YXY0"/>
<feature type="transmembrane region" description="Helical" evidence="6">
    <location>
        <begin position="61"/>
        <end position="85"/>
    </location>
</feature>
<dbReference type="PRINTS" id="PR00237">
    <property type="entry name" value="GPCRRHODOPSN"/>
</dbReference>
<protein>
    <recommendedName>
        <fullName evidence="7">G-protein coupled receptors family 1 profile domain-containing protein</fullName>
    </recommendedName>
</protein>
<dbReference type="GO" id="GO:0016020">
    <property type="term" value="C:membrane"/>
    <property type="evidence" value="ECO:0007669"/>
    <property type="project" value="UniProtKB-SubCell"/>
</dbReference>
<keyword evidence="9" id="KW-1185">Reference proteome</keyword>
<comment type="caution">
    <text evidence="8">The sequence shown here is derived from an EMBL/GenBank/DDBJ whole genome shotgun (WGS) entry which is preliminary data.</text>
</comment>
<evidence type="ECO:0000313" key="9">
    <source>
        <dbReference type="Proteomes" id="UP001163046"/>
    </source>
</evidence>
<dbReference type="PROSITE" id="PS00237">
    <property type="entry name" value="G_PROTEIN_RECEP_F1_1"/>
    <property type="match status" value="1"/>
</dbReference>
<dbReference type="OrthoDB" id="5963239at2759"/>
<evidence type="ECO:0000256" key="2">
    <source>
        <dbReference type="ARBA" id="ARBA00022692"/>
    </source>
</evidence>
<feature type="transmembrane region" description="Helical" evidence="6">
    <location>
        <begin position="272"/>
        <end position="293"/>
    </location>
</feature>
<feature type="transmembrane region" description="Helical" evidence="6">
    <location>
        <begin position="236"/>
        <end position="252"/>
    </location>
</feature>
<dbReference type="Gene3D" id="1.20.1070.10">
    <property type="entry name" value="Rhodopsin 7-helix transmembrane proteins"/>
    <property type="match status" value="1"/>
</dbReference>